<organism evidence="3 4">
    <name type="scientific">Psychroflexus salinarum</name>
    <dbReference type="NCBI Taxonomy" id="546024"/>
    <lineage>
        <taxon>Bacteria</taxon>
        <taxon>Pseudomonadati</taxon>
        <taxon>Bacteroidota</taxon>
        <taxon>Flavobacteriia</taxon>
        <taxon>Flavobacteriales</taxon>
        <taxon>Flavobacteriaceae</taxon>
        <taxon>Psychroflexus</taxon>
    </lineage>
</organism>
<dbReference type="InterPro" id="IPR036629">
    <property type="entry name" value="YjbJ_sf"/>
</dbReference>
<accession>A0ABW3GVM2</accession>
<dbReference type="Pfam" id="PF05532">
    <property type="entry name" value="CsbD"/>
    <property type="match status" value="1"/>
</dbReference>
<keyword evidence="4" id="KW-1185">Reference proteome</keyword>
<evidence type="ECO:0000313" key="4">
    <source>
        <dbReference type="Proteomes" id="UP001597049"/>
    </source>
</evidence>
<dbReference type="SUPFAM" id="SSF69047">
    <property type="entry name" value="Hypothetical protein YjbJ"/>
    <property type="match status" value="1"/>
</dbReference>
<name>A0ABW3GVM2_9FLAO</name>
<comment type="caution">
    <text evidence="3">The sequence shown here is derived from an EMBL/GenBank/DDBJ whole genome shotgun (WGS) entry which is preliminary data.</text>
</comment>
<sequence length="62" mass="7233">MNLDQLEGKFKENKGKLKQKYAEHISDDDLQYSEGKFEEMLGKLQAKTGKTKEQLEEEIDNL</sequence>
<comment type="similarity">
    <text evidence="1">Belongs to the UPF0337 (CsbD) family.</text>
</comment>
<gene>
    <name evidence="3" type="ORF">ACFQ0R_09670</name>
</gene>
<dbReference type="Proteomes" id="UP001597049">
    <property type="component" value="Unassembled WGS sequence"/>
</dbReference>
<evidence type="ECO:0000256" key="1">
    <source>
        <dbReference type="ARBA" id="ARBA00009129"/>
    </source>
</evidence>
<dbReference type="EMBL" id="JBHTIV010000010">
    <property type="protein sequence ID" value="MFD0932861.1"/>
    <property type="molecule type" value="Genomic_DNA"/>
</dbReference>
<reference evidence="4" key="1">
    <citation type="journal article" date="2019" name="Int. J. Syst. Evol. Microbiol.">
        <title>The Global Catalogue of Microorganisms (GCM) 10K type strain sequencing project: providing services to taxonomists for standard genome sequencing and annotation.</title>
        <authorList>
            <consortium name="The Broad Institute Genomics Platform"/>
            <consortium name="The Broad Institute Genome Sequencing Center for Infectious Disease"/>
            <person name="Wu L."/>
            <person name="Ma J."/>
        </authorList>
    </citation>
    <scope>NUCLEOTIDE SEQUENCE [LARGE SCALE GENOMIC DNA]</scope>
    <source>
        <strain evidence="4">CCUG 56752</strain>
    </source>
</reference>
<proteinExistence type="inferred from homology"/>
<dbReference type="Gene3D" id="1.10.1470.10">
    <property type="entry name" value="YjbJ"/>
    <property type="match status" value="1"/>
</dbReference>
<feature type="domain" description="CsbD-like" evidence="2">
    <location>
        <begin position="4"/>
        <end position="56"/>
    </location>
</feature>
<dbReference type="InterPro" id="IPR008462">
    <property type="entry name" value="CsbD"/>
</dbReference>
<evidence type="ECO:0000259" key="2">
    <source>
        <dbReference type="Pfam" id="PF05532"/>
    </source>
</evidence>
<evidence type="ECO:0000313" key="3">
    <source>
        <dbReference type="EMBL" id="MFD0932861.1"/>
    </source>
</evidence>
<dbReference type="RefSeq" id="WP_379658169.1">
    <property type="nucleotide sequence ID" value="NZ_JBHTIV010000010.1"/>
</dbReference>
<protein>
    <submittedName>
        <fullName evidence="3">CsbD family protein</fullName>
    </submittedName>
</protein>